<evidence type="ECO:0000313" key="3">
    <source>
        <dbReference type="Proteomes" id="UP000277928"/>
    </source>
</evidence>
<dbReference type="AlphaFoldDB" id="A0A3P7JL08"/>
<evidence type="ECO:0000313" key="2">
    <source>
        <dbReference type="EMBL" id="VDM91694.1"/>
    </source>
</evidence>
<proteinExistence type="predicted"/>
<feature type="transmembrane region" description="Helical" evidence="1">
    <location>
        <begin position="103"/>
        <end position="125"/>
    </location>
</feature>
<organism evidence="2 3">
    <name type="scientific">Litomosoides sigmodontis</name>
    <name type="common">Filarial nematode worm</name>
    <dbReference type="NCBI Taxonomy" id="42156"/>
    <lineage>
        <taxon>Eukaryota</taxon>
        <taxon>Metazoa</taxon>
        <taxon>Ecdysozoa</taxon>
        <taxon>Nematoda</taxon>
        <taxon>Chromadorea</taxon>
        <taxon>Rhabditida</taxon>
        <taxon>Spirurina</taxon>
        <taxon>Spiruromorpha</taxon>
        <taxon>Filarioidea</taxon>
        <taxon>Onchocercidae</taxon>
        <taxon>Litomosoides</taxon>
    </lineage>
</organism>
<dbReference type="EMBL" id="UYRX01001584">
    <property type="protein sequence ID" value="VDM91694.1"/>
    <property type="molecule type" value="Genomic_DNA"/>
</dbReference>
<dbReference type="Proteomes" id="UP000277928">
    <property type="component" value="Unassembled WGS sequence"/>
</dbReference>
<accession>A0A3P7JL08</accession>
<keyword evidence="1" id="KW-1133">Transmembrane helix</keyword>
<keyword evidence="1" id="KW-0812">Transmembrane</keyword>
<keyword evidence="3" id="KW-1185">Reference proteome</keyword>
<keyword evidence="1" id="KW-0472">Membrane</keyword>
<protein>
    <submittedName>
        <fullName evidence="2">Uncharacterized protein</fullName>
    </submittedName>
</protein>
<reference evidence="2 3" key="1">
    <citation type="submission" date="2018-08" db="EMBL/GenBank/DDBJ databases">
        <authorList>
            <person name="Laetsch R D."/>
            <person name="Stevens L."/>
            <person name="Kumar S."/>
            <person name="Blaxter L. M."/>
        </authorList>
    </citation>
    <scope>NUCLEOTIDE SEQUENCE [LARGE SCALE GENOMIC DNA]</scope>
</reference>
<name>A0A3P7JL08_LITSI</name>
<gene>
    <name evidence="2" type="ORF">NLS_LOCUS9429</name>
</gene>
<sequence>MAILSNGHIFSEVYGWLGAGEIQSVLQYSDEIALNDDLVQLNKYPHGEISTAIINIISKFPGTVQTSAIGTNRESLVDMDRRREHHKILLASNPFCTAMNRRICFVLCATVIVLFFSRTLNALMLRDTSSRKFVRI</sequence>
<evidence type="ECO:0000256" key="1">
    <source>
        <dbReference type="SAM" id="Phobius"/>
    </source>
</evidence>